<proteinExistence type="predicted"/>
<keyword evidence="2" id="KW-1185">Reference proteome</keyword>
<name>A0AAW0LA04_QUESU</name>
<evidence type="ECO:0000313" key="2">
    <source>
        <dbReference type="Proteomes" id="UP000237347"/>
    </source>
</evidence>
<protein>
    <submittedName>
        <fullName evidence="1">Uncharacterized protein</fullName>
    </submittedName>
</protein>
<evidence type="ECO:0000313" key="1">
    <source>
        <dbReference type="EMBL" id="KAK7847556.1"/>
    </source>
</evidence>
<accession>A0AAW0LA04</accession>
<gene>
    <name evidence="1" type="ORF">CFP56_006479</name>
</gene>
<dbReference type="Proteomes" id="UP000237347">
    <property type="component" value="Unassembled WGS sequence"/>
</dbReference>
<organism evidence="1 2">
    <name type="scientific">Quercus suber</name>
    <name type="common">Cork oak</name>
    <dbReference type="NCBI Taxonomy" id="58331"/>
    <lineage>
        <taxon>Eukaryota</taxon>
        <taxon>Viridiplantae</taxon>
        <taxon>Streptophyta</taxon>
        <taxon>Embryophyta</taxon>
        <taxon>Tracheophyta</taxon>
        <taxon>Spermatophyta</taxon>
        <taxon>Magnoliopsida</taxon>
        <taxon>eudicotyledons</taxon>
        <taxon>Gunneridae</taxon>
        <taxon>Pentapetalae</taxon>
        <taxon>rosids</taxon>
        <taxon>fabids</taxon>
        <taxon>Fagales</taxon>
        <taxon>Fagaceae</taxon>
        <taxon>Quercus</taxon>
    </lineage>
</organism>
<dbReference type="EMBL" id="PKMF04000139">
    <property type="protein sequence ID" value="KAK7847556.1"/>
    <property type="molecule type" value="Genomic_DNA"/>
</dbReference>
<dbReference type="AlphaFoldDB" id="A0AAW0LA04"/>
<sequence>MDSHNSCGADTYNIYSVLKSKPRLQQSTLYTEAFFKDFGNNVLVLTPLLYFFVTLKKQLQLGVVGHGWYAW</sequence>
<reference evidence="1 2" key="1">
    <citation type="journal article" date="2018" name="Sci. Data">
        <title>The draft genome sequence of cork oak.</title>
        <authorList>
            <person name="Ramos A.M."/>
            <person name="Usie A."/>
            <person name="Barbosa P."/>
            <person name="Barros P.M."/>
            <person name="Capote T."/>
            <person name="Chaves I."/>
            <person name="Simoes F."/>
            <person name="Abreu I."/>
            <person name="Carrasquinho I."/>
            <person name="Faro C."/>
            <person name="Guimaraes J.B."/>
            <person name="Mendonca D."/>
            <person name="Nobrega F."/>
            <person name="Rodrigues L."/>
            <person name="Saibo N.J.M."/>
            <person name="Varela M.C."/>
            <person name="Egas C."/>
            <person name="Matos J."/>
            <person name="Miguel C.M."/>
            <person name="Oliveira M.M."/>
            <person name="Ricardo C.P."/>
            <person name="Goncalves S."/>
        </authorList>
    </citation>
    <scope>NUCLEOTIDE SEQUENCE [LARGE SCALE GENOMIC DNA]</scope>
    <source>
        <strain evidence="2">cv. HL8</strain>
    </source>
</reference>
<comment type="caution">
    <text evidence="1">The sequence shown here is derived from an EMBL/GenBank/DDBJ whole genome shotgun (WGS) entry which is preliminary data.</text>
</comment>